<reference evidence="11 12" key="1">
    <citation type="submission" date="2012-03" db="EMBL/GenBank/DDBJ databases">
        <title>The Genome Sequence of Bartonella tamiae Th239.</title>
        <authorList>
            <consortium name="The Broad Institute Genome Sequencing Platform"/>
            <consortium name="The Broad Institute Genome Sequencing Center for Infectious Disease"/>
            <person name="Feldgarden M."/>
            <person name="Kirby J."/>
            <person name="Kosoy M."/>
            <person name="Birtles R."/>
            <person name="Probert W.S."/>
            <person name="Chiaraviglio L."/>
            <person name="Young S.K."/>
            <person name="Zeng Q."/>
            <person name="Gargeya S."/>
            <person name="Fitzgerald M."/>
            <person name="Haas B."/>
            <person name="Abouelleil A."/>
            <person name="Alvarado L."/>
            <person name="Arachchi H.M."/>
            <person name="Berlin A."/>
            <person name="Chapman S.B."/>
            <person name="Gearin G."/>
            <person name="Goldberg J."/>
            <person name="Griggs A."/>
            <person name="Gujja S."/>
            <person name="Hansen M."/>
            <person name="Heiman D."/>
            <person name="Howarth C."/>
            <person name="Larimer J."/>
            <person name="Lui A."/>
            <person name="MacDonald P.J.P."/>
            <person name="McCowen C."/>
            <person name="Montmayeur A."/>
            <person name="Murphy C."/>
            <person name="Neiman D."/>
            <person name="Pearson M."/>
            <person name="Priest M."/>
            <person name="Roberts A."/>
            <person name="Saif S."/>
            <person name="Shea T."/>
            <person name="Sisk P."/>
            <person name="Stolte C."/>
            <person name="Sykes S."/>
            <person name="Wortman J."/>
            <person name="Nusbaum C."/>
            <person name="Birren B."/>
        </authorList>
    </citation>
    <scope>NUCLEOTIDE SEQUENCE [LARGE SCALE GENOMIC DNA]</scope>
    <source>
        <strain evidence="11 12">Th239</strain>
    </source>
</reference>
<keyword evidence="7" id="KW-0449">Lipoprotein</keyword>
<dbReference type="Proteomes" id="UP000008952">
    <property type="component" value="Unassembled WGS sequence"/>
</dbReference>
<keyword evidence="12" id="KW-1185">Reference proteome</keyword>
<dbReference type="STRING" id="1094558.ME5_00298"/>
<evidence type="ECO:0000259" key="10">
    <source>
        <dbReference type="Pfam" id="PF02974"/>
    </source>
</evidence>
<dbReference type="GO" id="GO:0009279">
    <property type="term" value="C:cell outer membrane"/>
    <property type="evidence" value="ECO:0007669"/>
    <property type="project" value="UniProtKB-SubCell"/>
</dbReference>
<dbReference type="HOGENOM" id="CLU_103254_0_0_5"/>
<organism evidence="11 12">
    <name type="scientific">Bartonella tamiae Th239</name>
    <dbReference type="NCBI Taxonomy" id="1094558"/>
    <lineage>
        <taxon>Bacteria</taxon>
        <taxon>Pseudomonadati</taxon>
        <taxon>Pseudomonadota</taxon>
        <taxon>Alphaproteobacteria</taxon>
        <taxon>Hyphomicrobiales</taxon>
        <taxon>Bartonellaceae</taxon>
        <taxon>Bartonella</taxon>
    </lineage>
</organism>
<evidence type="ECO:0000256" key="5">
    <source>
        <dbReference type="ARBA" id="ARBA00023139"/>
    </source>
</evidence>
<dbReference type="Pfam" id="PF02974">
    <property type="entry name" value="Inh"/>
    <property type="match status" value="1"/>
</dbReference>
<evidence type="ECO:0000256" key="4">
    <source>
        <dbReference type="ARBA" id="ARBA00023136"/>
    </source>
</evidence>
<dbReference type="Gene3D" id="2.40.128.10">
    <property type="match status" value="1"/>
</dbReference>
<feature type="chain" id="PRO_5003742114" description="Alkaline proteinase inhibitor/ Outer membrane lipoprotein Omp19 domain-containing protein" evidence="9">
    <location>
        <begin position="20"/>
        <end position="175"/>
    </location>
</feature>
<gene>
    <name evidence="11" type="ORF">ME5_00298</name>
</gene>
<comment type="caution">
    <text evidence="11">The sequence shown here is derived from an EMBL/GenBank/DDBJ whole genome shotgun (WGS) entry which is preliminary data.</text>
</comment>
<evidence type="ECO:0000256" key="7">
    <source>
        <dbReference type="ARBA" id="ARBA00023288"/>
    </source>
</evidence>
<dbReference type="SUPFAM" id="SSF50882">
    <property type="entry name" value="beta-Barrel protease inhibitors"/>
    <property type="match status" value="1"/>
</dbReference>
<keyword evidence="6" id="KW-0998">Cell outer membrane</keyword>
<dbReference type="PIRSF" id="PIRSF034005">
    <property type="entry name" value="OM_lipoprot_Omp19_bac"/>
    <property type="match status" value="1"/>
</dbReference>
<feature type="signal peptide" evidence="9">
    <location>
        <begin position="1"/>
        <end position="19"/>
    </location>
</feature>
<protein>
    <recommendedName>
        <fullName evidence="10">Alkaline proteinase inhibitor/ Outer membrane lipoprotein Omp19 domain-containing protein</fullName>
    </recommendedName>
</protein>
<evidence type="ECO:0000313" key="12">
    <source>
        <dbReference type="Proteomes" id="UP000008952"/>
    </source>
</evidence>
<comment type="similarity">
    <text evidence="2">Belongs to the rhizobiaceae omp19 lipoprotein family.</text>
</comment>
<dbReference type="RefSeq" id="WP_008037791.1">
    <property type="nucleotide sequence ID" value="NZ_JH725147.1"/>
</dbReference>
<evidence type="ECO:0000256" key="2">
    <source>
        <dbReference type="ARBA" id="ARBA00007138"/>
    </source>
</evidence>
<dbReference type="AlphaFoldDB" id="J0ZS84"/>
<dbReference type="PROSITE" id="PS51257">
    <property type="entry name" value="PROKAR_LIPOPROTEIN"/>
    <property type="match status" value="1"/>
</dbReference>
<keyword evidence="3 9" id="KW-0732">Signal</keyword>
<evidence type="ECO:0000256" key="3">
    <source>
        <dbReference type="ARBA" id="ARBA00022729"/>
    </source>
</evidence>
<sequence>MVISKQSLLAITAMSVVLAGCSSSRFGGNTNVPQPAAIAGPVTSGTVSQSQLPPPPSSFPDVPEGTMGDTTQMASLEPPMNASDLTPASVAGVWKASVGGMNCQIATPQTKYGQGYRAGPLHCPAALTGVSSWAVNGKQLSFYDGSGSSVATLYSTSQGRFEGQTNSGQAVILSR</sequence>
<dbReference type="InterPro" id="IPR010571">
    <property type="entry name" value="OM_lipoprot_Omp19_bac"/>
</dbReference>
<feature type="region of interest" description="Disordered" evidence="8">
    <location>
        <begin position="37"/>
        <end position="67"/>
    </location>
</feature>
<dbReference type="eggNOG" id="ENOG503363Z">
    <property type="taxonomic scope" value="Bacteria"/>
</dbReference>
<evidence type="ECO:0000256" key="9">
    <source>
        <dbReference type="SAM" id="SignalP"/>
    </source>
</evidence>
<evidence type="ECO:0000313" key="11">
    <source>
        <dbReference type="EMBL" id="EJF91603.1"/>
    </source>
</evidence>
<dbReference type="OrthoDB" id="7677911at2"/>
<dbReference type="PATRIC" id="fig|1094558.3.peg.332"/>
<comment type="subcellular location">
    <subcellularLocation>
        <location evidence="1">Cell outer membrane</location>
        <topology evidence="1">Lipid-anchor</topology>
    </subcellularLocation>
</comment>
<evidence type="ECO:0000256" key="8">
    <source>
        <dbReference type="SAM" id="MobiDB-lite"/>
    </source>
</evidence>
<evidence type="ECO:0000256" key="6">
    <source>
        <dbReference type="ARBA" id="ARBA00023237"/>
    </source>
</evidence>
<keyword evidence="5" id="KW-0564">Palmitate</keyword>
<feature type="domain" description="Alkaline proteinase inhibitor/ Outer membrane lipoprotein Omp19" evidence="10">
    <location>
        <begin position="85"/>
        <end position="175"/>
    </location>
</feature>
<evidence type="ECO:0000256" key="1">
    <source>
        <dbReference type="ARBA" id="ARBA00004459"/>
    </source>
</evidence>
<keyword evidence="4" id="KW-0472">Membrane</keyword>
<proteinExistence type="inferred from homology"/>
<dbReference type="GO" id="GO:0004866">
    <property type="term" value="F:endopeptidase inhibitor activity"/>
    <property type="evidence" value="ECO:0007669"/>
    <property type="project" value="InterPro"/>
</dbReference>
<dbReference type="InterPro" id="IPR016085">
    <property type="entry name" value="Protease_inh_B-barrel_dom"/>
</dbReference>
<dbReference type="EMBL" id="AIMB01000002">
    <property type="protein sequence ID" value="EJF91603.1"/>
    <property type="molecule type" value="Genomic_DNA"/>
</dbReference>
<name>J0ZS84_9HYPH</name>
<accession>J0ZS84</accession>
<dbReference type="InterPro" id="IPR021140">
    <property type="entry name" value="Inh/Omp19"/>
</dbReference>